<dbReference type="SUPFAM" id="SSF52058">
    <property type="entry name" value="L domain-like"/>
    <property type="match status" value="3"/>
</dbReference>
<evidence type="ECO:0000256" key="9">
    <source>
        <dbReference type="ARBA" id="ARBA00022859"/>
    </source>
</evidence>
<keyword evidence="14" id="KW-0395">Inflammatory response</keyword>
<dbReference type="FunFam" id="3.80.10.10:FF:000037">
    <property type="entry name" value="Toll-like receptor 7"/>
    <property type="match status" value="1"/>
</dbReference>
<evidence type="ECO:0000256" key="7">
    <source>
        <dbReference type="ARBA" id="ARBA00022737"/>
    </source>
</evidence>
<keyword evidence="10 16" id="KW-1133">Transmembrane helix</keyword>
<dbReference type="InterPro" id="IPR025875">
    <property type="entry name" value="Leu-rich_rpt_4"/>
</dbReference>
<keyword evidence="12" id="KW-0675">Receptor</keyword>
<name>A0A8C4XAT5_ERPCA</name>
<organism evidence="18 19">
    <name type="scientific">Erpetoichthys calabaricus</name>
    <name type="common">Rope fish</name>
    <name type="synonym">Calamoichthys calabaricus</name>
    <dbReference type="NCBI Taxonomy" id="27687"/>
    <lineage>
        <taxon>Eukaryota</taxon>
        <taxon>Metazoa</taxon>
        <taxon>Chordata</taxon>
        <taxon>Craniata</taxon>
        <taxon>Vertebrata</taxon>
        <taxon>Euteleostomi</taxon>
        <taxon>Actinopterygii</taxon>
        <taxon>Polypteriformes</taxon>
        <taxon>Polypteridae</taxon>
        <taxon>Erpetoichthys</taxon>
    </lineage>
</organism>
<evidence type="ECO:0000259" key="17">
    <source>
        <dbReference type="PROSITE" id="PS50104"/>
    </source>
</evidence>
<dbReference type="PROSITE" id="PS50104">
    <property type="entry name" value="TIR"/>
    <property type="match status" value="1"/>
</dbReference>
<dbReference type="SMART" id="SM00364">
    <property type="entry name" value="LRR_BAC"/>
    <property type="match status" value="5"/>
</dbReference>
<dbReference type="GO" id="GO:1902533">
    <property type="term" value="P:positive regulation of intracellular signal transduction"/>
    <property type="evidence" value="ECO:0007669"/>
    <property type="project" value="UniProtKB-ARBA"/>
</dbReference>
<dbReference type="Pfam" id="PF12799">
    <property type="entry name" value="LRR_4"/>
    <property type="match status" value="1"/>
</dbReference>
<protein>
    <submittedName>
        <fullName evidence="18">Toll like receptor 7</fullName>
    </submittedName>
</protein>
<keyword evidence="3" id="KW-0399">Innate immunity</keyword>
<evidence type="ECO:0000256" key="5">
    <source>
        <dbReference type="ARBA" id="ARBA00022692"/>
    </source>
</evidence>
<dbReference type="PRINTS" id="PR00019">
    <property type="entry name" value="LEURICHRPT"/>
</dbReference>
<keyword evidence="9" id="KW-0391">Immunity</keyword>
<evidence type="ECO:0000256" key="3">
    <source>
        <dbReference type="ARBA" id="ARBA00022588"/>
    </source>
</evidence>
<dbReference type="SUPFAM" id="SSF52200">
    <property type="entry name" value="Toll/Interleukin receptor TIR domain"/>
    <property type="match status" value="1"/>
</dbReference>
<dbReference type="AlphaFoldDB" id="A0A8C4XAT5"/>
<dbReference type="GO" id="GO:0002224">
    <property type="term" value="P:toll-like receptor signaling pathway"/>
    <property type="evidence" value="ECO:0007669"/>
    <property type="project" value="TreeGrafter"/>
</dbReference>
<dbReference type="PROSITE" id="PS51450">
    <property type="entry name" value="LRR"/>
    <property type="match status" value="4"/>
</dbReference>
<dbReference type="GO" id="GO:0005768">
    <property type="term" value="C:endosome"/>
    <property type="evidence" value="ECO:0007669"/>
    <property type="project" value="UniProtKB-SubCell"/>
</dbReference>
<dbReference type="SMART" id="SM00255">
    <property type="entry name" value="TIR"/>
    <property type="match status" value="1"/>
</dbReference>
<keyword evidence="5 16" id="KW-0812">Transmembrane</keyword>
<dbReference type="SMART" id="SM00365">
    <property type="entry name" value="LRR_SD22"/>
    <property type="match status" value="10"/>
</dbReference>
<dbReference type="PANTHER" id="PTHR47410">
    <property type="entry name" value="TOLL-LIKE RECEPTOR 7-RELATED"/>
    <property type="match status" value="1"/>
</dbReference>
<keyword evidence="19" id="KW-1185">Reference proteome</keyword>
<dbReference type="PANTHER" id="PTHR47410:SF2">
    <property type="entry name" value="TOLL-LIKE RECEPTOR 7"/>
    <property type="match status" value="1"/>
</dbReference>
<dbReference type="Gene3D" id="3.40.50.10140">
    <property type="entry name" value="Toll/interleukin-1 receptor homology (TIR) domain"/>
    <property type="match status" value="1"/>
</dbReference>
<dbReference type="GO" id="GO:0005886">
    <property type="term" value="C:plasma membrane"/>
    <property type="evidence" value="ECO:0007669"/>
    <property type="project" value="TreeGrafter"/>
</dbReference>
<evidence type="ECO:0000256" key="10">
    <source>
        <dbReference type="ARBA" id="ARBA00022989"/>
    </source>
</evidence>
<comment type="similarity">
    <text evidence="2">Belongs to the Toll-like receptor family.</text>
</comment>
<evidence type="ECO:0000256" key="13">
    <source>
        <dbReference type="ARBA" id="ARBA00023180"/>
    </source>
</evidence>
<dbReference type="Ensembl" id="ENSECRT00000017642.1">
    <property type="protein sequence ID" value="ENSECRP00000017310.1"/>
    <property type="gene ID" value="ENSECRG00000011542.1"/>
</dbReference>
<evidence type="ECO:0000256" key="6">
    <source>
        <dbReference type="ARBA" id="ARBA00022729"/>
    </source>
</evidence>
<keyword evidence="6" id="KW-0732">Signal</keyword>
<dbReference type="Gene3D" id="3.80.10.10">
    <property type="entry name" value="Ribonuclease Inhibitor"/>
    <property type="match status" value="1"/>
</dbReference>
<evidence type="ECO:0000256" key="12">
    <source>
        <dbReference type="ARBA" id="ARBA00023170"/>
    </source>
</evidence>
<dbReference type="InterPro" id="IPR001611">
    <property type="entry name" value="Leu-rich_rpt"/>
</dbReference>
<evidence type="ECO:0000256" key="11">
    <source>
        <dbReference type="ARBA" id="ARBA00023136"/>
    </source>
</evidence>
<dbReference type="GO" id="GO:0038187">
    <property type="term" value="F:pattern recognition receptor activity"/>
    <property type="evidence" value="ECO:0007669"/>
    <property type="project" value="TreeGrafter"/>
</dbReference>
<dbReference type="Proteomes" id="UP000694620">
    <property type="component" value="Chromosome 4"/>
</dbReference>
<evidence type="ECO:0000256" key="8">
    <source>
        <dbReference type="ARBA" id="ARBA00022753"/>
    </source>
</evidence>
<evidence type="ECO:0000256" key="4">
    <source>
        <dbReference type="ARBA" id="ARBA00022614"/>
    </source>
</evidence>
<dbReference type="GO" id="GO:0032755">
    <property type="term" value="P:positive regulation of interleukin-6 production"/>
    <property type="evidence" value="ECO:0007669"/>
    <property type="project" value="TreeGrafter"/>
</dbReference>
<evidence type="ECO:0000256" key="15">
    <source>
        <dbReference type="ARBA" id="ARBA00046288"/>
    </source>
</evidence>
<dbReference type="GO" id="GO:0007249">
    <property type="term" value="P:canonical NF-kappaB signal transduction"/>
    <property type="evidence" value="ECO:0007669"/>
    <property type="project" value="TreeGrafter"/>
</dbReference>
<gene>
    <name evidence="18" type="primary">TLR7</name>
</gene>
<reference evidence="18" key="2">
    <citation type="submission" date="2025-08" db="UniProtKB">
        <authorList>
            <consortium name="Ensembl"/>
        </authorList>
    </citation>
    <scope>IDENTIFICATION</scope>
</reference>
<evidence type="ECO:0000256" key="2">
    <source>
        <dbReference type="ARBA" id="ARBA00009634"/>
    </source>
</evidence>
<evidence type="ECO:0000256" key="1">
    <source>
        <dbReference type="ARBA" id="ARBA00004177"/>
    </source>
</evidence>
<reference evidence="18" key="1">
    <citation type="submission" date="2021-06" db="EMBL/GenBank/DDBJ databases">
        <authorList>
            <consortium name="Wellcome Sanger Institute Data Sharing"/>
        </authorList>
    </citation>
    <scope>NUCLEOTIDE SEQUENCE [LARGE SCALE GENOMIC DNA]</scope>
</reference>
<dbReference type="GO" id="GO:0006954">
    <property type="term" value="P:inflammatory response"/>
    <property type="evidence" value="ECO:0007669"/>
    <property type="project" value="UniProtKB-KW"/>
</dbReference>
<dbReference type="InterPro" id="IPR035897">
    <property type="entry name" value="Toll_tir_struct_dom_sf"/>
</dbReference>
<dbReference type="GO" id="GO:0051607">
    <property type="term" value="P:defense response to virus"/>
    <property type="evidence" value="ECO:0007669"/>
    <property type="project" value="TreeGrafter"/>
</dbReference>
<dbReference type="PRINTS" id="PR01537">
    <property type="entry name" value="INTRLKN1R1F"/>
</dbReference>
<reference evidence="18" key="3">
    <citation type="submission" date="2025-09" db="UniProtKB">
        <authorList>
            <consortium name="Ensembl"/>
        </authorList>
    </citation>
    <scope>IDENTIFICATION</scope>
</reference>
<dbReference type="InterPro" id="IPR032675">
    <property type="entry name" value="LRR_dom_sf"/>
</dbReference>
<dbReference type="Pfam" id="PF01582">
    <property type="entry name" value="TIR"/>
    <property type="match status" value="1"/>
</dbReference>
<keyword evidence="11 16" id="KW-0472">Membrane</keyword>
<dbReference type="GeneTree" id="ENSGT00940000159771"/>
<keyword evidence="8" id="KW-0967">Endosome</keyword>
<evidence type="ECO:0000256" key="14">
    <source>
        <dbReference type="ARBA" id="ARBA00023198"/>
    </source>
</evidence>
<dbReference type="InterPro" id="IPR000483">
    <property type="entry name" value="Cys-rich_flank_reg_C"/>
</dbReference>
<feature type="domain" description="TIR" evidence="17">
    <location>
        <begin position="899"/>
        <end position="1043"/>
    </location>
</feature>
<comment type="subcellular location">
    <subcellularLocation>
        <location evidence="15">Endomembrane system</location>
        <topology evidence="15">Single-pass type I membrane protein</topology>
    </subcellularLocation>
    <subcellularLocation>
        <location evidence="1">Endosome</location>
    </subcellularLocation>
</comment>
<dbReference type="InterPro" id="IPR003591">
    <property type="entry name" value="Leu-rich_rpt_typical-subtyp"/>
</dbReference>
<dbReference type="SMART" id="SM00369">
    <property type="entry name" value="LRR_TYP"/>
    <property type="match status" value="13"/>
</dbReference>
<evidence type="ECO:0000256" key="16">
    <source>
        <dbReference type="SAM" id="Phobius"/>
    </source>
</evidence>
<feature type="transmembrane region" description="Helical" evidence="16">
    <location>
        <begin position="850"/>
        <end position="874"/>
    </location>
</feature>
<proteinExistence type="inferred from homology"/>
<evidence type="ECO:0000313" key="18">
    <source>
        <dbReference type="Ensembl" id="ENSECRP00000017310.1"/>
    </source>
</evidence>
<evidence type="ECO:0000313" key="19">
    <source>
        <dbReference type="Proteomes" id="UP000694620"/>
    </source>
</evidence>
<keyword evidence="4" id="KW-0433">Leucine-rich repeat</keyword>
<keyword evidence="13" id="KW-0325">Glycoprotein</keyword>
<dbReference type="GO" id="GO:0045087">
    <property type="term" value="P:innate immune response"/>
    <property type="evidence" value="ECO:0007669"/>
    <property type="project" value="UniProtKB-KW"/>
</dbReference>
<accession>A0A8C4XAT5</accession>
<dbReference type="InterPro" id="IPR000157">
    <property type="entry name" value="TIR_dom"/>
</dbReference>
<dbReference type="Pfam" id="PF13855">
    <property type="entry name" value="LRR_8"/>
    <property type="match status" value="3"/>
</dbReference>
<keyword evidence="7" id="KW-0677">Repeat</keyword>
<dbReference type="Pfam" id="PF00560">
    <property type="entry name" value="LRR_1"/>
    <property type="match status" value="1"/>
</dbReference>
<dbReference type="SMART" id="SM00082">
    <property type="entry name" value="LRRCT"/>
    <property type="match status" value="1"/>
</dbReference>
<dbReference type="FunFam" id="3.40.50.10140:FF:000003">
    <property type="entry name" value="Toll-like receptor 7"/>
    <property type="match status" value="1"/>
</dbReference>
<sequence>MQDIKWCTLYSNLGTSVLLCFSFTPTFFSKMWYPKSLPCDVLVENNGTIVLVECKDRQLTEIPKQIPKNATNLTFTTNHISEISQKSFHGLMNLTEIDFRCNCVPIKIGPKSHVCTKGLHVQEGSFAYLPNLKSLYLDGNQLSQIPQGLPPTLTLLSLEVNSISSIYQRNLSELTNLEKLYLGKNCYYRNPCNVTFYIETGAFSSLNRLSLLSLKSNNITSVPQMLPPNLKELYLYNNGIEKISKTDFQNLTSLEVLDLSGNCPRCFNAPFPCTPCPNDNPLFIHPEAFNSLRNLSILRLHSNSLKKIESKWFNKMTELKILDLSSNFLADEISDAQFLNTLKNLEELDLSFNYKQSQYSASLKLSADFSSLVSLRVLRIKGYVFKQLYDDALKPLKHLTKLEIIDLGTNFIKQADLNILQHLKAFKIINLSENKISPSGESLANSCAASHSDVNPLGATGQYYNGEVREIQYFQYDEFARSCTSNDKEDGSVIPLVKKDCSTFGKTLDLSRNNIFFIDTTQFQELHQLKCLNLSGNAMSQTLNGSEFTSLSNLEYLDFSFNRIDLLYSSAFQELKNLKILDLSHNDHYFVAEGVTHMLNFTKSLPYLQKLMLNYNLISTSTNTEMESSSLEILEFKGNRLDVLWKDGDTRFNKYFSKLYNVTYLDLSYNSLTFIPQMVFSGLPPKLHEWYLNNNELHGFNWGELEKLQHLEILDLSNNKLTTVPRELSNCTKTLQKFILQKNQIPKLTKHFLKDAKSLRYLDLSFNELQKIEQSSFPENIINNLEVLKLNGNKFMCTCDTIWFVLWINKTSVNIPRLATDVTCAAPGTQKGRSVIFLDQHTCQMDSISLVLHILTTFLTLMCIVTSISCHLFFWDVWYSYHYCIAKLNGYHPIISEKTCYDAYIAYDKKDPEVSDWVLNELLFHLENKEDIHFQLCLDERDWVPGLPLIDNLSQSIQVSRKTVFLLTKKYILSGIFKTSFYLAHQRLIDEKEDVIILVFLEKVRHSSKYVKLRKRLCRGSILEWPNNPQAQGFFWQSLKSVLATDNYSQYNKLFKESI</sequence>